<keyword evidence="2" id="KW-1185">Reference proteome</keyword>
<reference evidence="2" key="1">
    <citation type="submission" date="2010-08" db="EMBL/GenBank/DDBJ databases">
        <authorList>
            <consortium name="Caenorhabditis japonica Sequencing Consortium"/>
            <person name="Wilson R.K."/>
        </authorList>
    </citation>
    <scope>NUCLEOTIDE SEQUENCE [LARGE SCALE GENOMIC DNA]</scope>
    <source>
        <strain evidence="2">DF5081</strain>
    </source>
</reference>
<evidence type="ECO:0000313" key="1">
    <source>
        <dbReference type="EnsemblMetazoa" id="CJA28456.1"/>
    </source>
</evidence>
<dbReference type="AlphaFoldDB" id="A0A8R1I824"/>
<dbReference type="EnsemblMetazoa" id="CJA28456.1">
    <property type="protein sequence ID" value="CJA28456.1"/>
    <property type="gene ID" value="WBGene00184030"/>
</dbReference>
<sequence length="216" mass="24493">MHGSCLRENVEWINFEEEIQSLPNGDAKPMAEEWTVSQHMSQTRRFNLEKGTVAEMKDKTLISSTSLMDPRCRIEEEKCDAEHSTTIIWSFPYSFTWRSLGIFFGRYSVGPGSLGPRLFGYDGSLGTATLWVPILGTVSLGTATLWVRYLWVRWIFGYGIFGYDGYLGTTIRWVPNLGTVSFGTIALWSRGGEEGFWTKLPQGRTFPHQNCPEAEP</sequence>
<organism evidence="1 2">
    <name type="scientific">Caenorhabditis japonica</name>
    <dbReference type="NCBI Taxonomy" id="281687"/>
    <lineage>
        <taxon>Eukaryota</taxon>
        <taxon>Metazoa</taxon>
        <taxon>Ecdysozoa</taxon>
        <taxon>Nematoda</taxon>
        <taxon>Chromadorea</taxon>
        <taxon>Rhabditida</taxon>
        <taxon>Rhabditina</taxon>
        <taxon>Rhabditomorpha</taxon>
        <taxon>Rhabditoidea</taxon>
        <taxon>Rhabditidae</taxon>
        <taxon>Peloderinae</taxon>
        <taxon>Caenorhabditis</taxon>
    </lineage>
</organism>
<reference evidence="1" key="2">
    <citation type="submission" date="2022-06" db="UniProtKB">
        <authorList>
            <consortium name="EnsemblMetazoa"/>
        </authorList>
    </citation>
    <scope>IDENTIFICATION</scope>
    <source>
        <strain evidence="1">DF5081</strain>
    </source>
</reference>
<evidence type="ECO:0000313" key="2">
    <source>
        <dbReference type="Proteomes" id="UP000005237"/>
    </source>
</evidence>
<protein>
    <submittedName>
        <fullName evidence="1">Uncharacterized protein</fullName>
    </submittedName>
</protein>
<name>A0A8R1I824_CAEJA</name>
<proteinExistence type="predicted"/>
<accession>A0A8R1I824</accession>
<dbReference type="Proteomes" id="UP000005237">
    <property type="component" value="Unassembled WGS sequence"/>
</dbReference>